<accession>E6Z160</accession>
<sequence length="50" mass="5977">MFRNTLCAKALRTQDALCTKSNFTQMNTNRFYEIKEKHTLLSNLRRNLKI</sequence>
<evidence type="ECO:0000313" key="1">
    <source>
        <dbReference type="EMBL" id="CBI82848.1"/>
    </source>
</evidence>
<dbReference type="AlphaFoldDB" id="E6Z160"/>
<name>E6Z160_BARSR</name>
<protein>
    <submittedName>
        <fullName evidence="1">Uncharacterized protein</fullName>
    </submittedName>
</protein>
<proteinExistence type="predicted"/>
<gene>
    <name evidence="1" type="ORF">BARSC_190119</name>
</gene>
<dbReference type="EMBL" id="FN645524">
    <property type="protein sequence ID" value="CBI82848.1"/>
    <property type="molecule type" value="Genomic_DNA"/>
</dbReference>
<organism evidence="1">
    <name type="scientific">Bartonella schoenbuchensis (strain DSM 13525 / NCTC 13165 / R1)</name>
    <dbReference type="NCBI Taxonomy" id="687861"/>
    <lineage>
        <taxon>Bacteria</taxon>
        <taxon>Pseudomonadati</taxon>
        <taxon>Pseudomonadota</taxon>
        <taxon>Alphaproteobacteria</taxon>
        <taxon>Hyphomicrobiales</taxon>
        <taxon>Bartonellaceae</taxon>
        <taxon>Bartonella</taxon>
    </lineage>
</organism>
<reference evidence="1" key="1">
    <citation type="journal article" date="2011" name="PLoS Genet.">
        <title>Parallel evolution of a type IV secretion system in radiating lineages of the host-restricted bacterial pathogen Bartonella.</title>
        <authorList>
            <person name="Engel P."/>
            <person name="Salzburger W."/>
            <person name="Liesch M."/>
            <person name="Chang C.C."/>
            <person name="Maruyama S."/>
            <person name="Lanz C."/>
            <person name="Calteau A."/>
            <person name="Lajus A."/>
            <person name="Medigue C."/>
            <person name="Schuster S.C."/>
            <person name="Dehio C."/>
        </authorList>
    </citation>
    <scope>NUCLEOTIDE SEQUENCE</scope>
    <source>
        <strain evidence="1">R1</strain>
    </source>
</reference>